<accession>A0AAV9B1A1</accession>
<reference evidence="2" key="1">
    <citation type="journal article" date="2023" name="Nat. Commun.">
        <title>Diploid and tetraploid genomes of Acorus and the evolution of monocots.</title>
        <authorList>
            <person name="Ma L."/>
            <person name="Liu K.W."/>
            <person name="Li Z."/>
            <person name="Hsiao Y.Y."/>
            <person name="Qi Y."/>
            <person name="Fu T."/>
            <person name="Tang G.D."/>
            <person name="Zhang D."/>
            <person name="Sun W.H."/>
            <person name="Liu D.K."/>
            <person name="Li Y."/>
            <person name="Chen G.Z."/>
            <person name="Liu X.D."/>
            <person name="Liao X.Y."/>
            <person name="Jiang Y.T."/>
            <person name="Yu X."/>
            <person name="Hao Y."/>
            <person name="Huang J."/>
            <person name="Zhao X.W."/>
            <person name="Ke S."/>
            <person name="Chen Y.Y."/>
            <person name="Wu W.L."/>
            <person name="Hsu J.L."/>
            <person name="Lin Y.F."/>
            <person name="Huang M.D."/>
            <person name="Li C.Y."/>
            <person name="Huang L."/>
            <person name="Wang Z.W."/>
            <person name="Zhao X."/>
            <person name="Zhong W.Y."/>
            <person name="Peng D.H."/>
            <person name="Ahmad S."/>
            <person name="Lan S."/>
            <person name="Zhang J.S."/>
            <person name="Tsai W.C."/>
            <person name="Van de Peer Y."/>
            <person name="Liu Z.J."/>
        </authorList>
    </citation>
    <scope>NUCLEOTIDE SEQUENCE</scope>
    <source>
        <strain evidence="2">SCP</strain>
    </source>
</reference>
<dbReference type="Proteomes" id="UP001179952">
    <property type="component" value="Unassembled WGS sequence"/>
</dbReference>
<comment type="caution">
    <text evidence="2">The sequence shown here is derived from an EMBL/GenBank/DDBJ whole genome shotgun (WGS) entry which is preliminary data.</text>
</comment>
<dbReference type="AlphaFoldDB" id="A0AAV9B1A1"/>
<evidence type="ECO:0000256" key="1">
    <source>
        <dbReference type="SAM" id="MobiDB-lite"/>
    </source>
</evidence>
<organism evidence="2 3">
    <name type="scientific">Acorus gramineus</name>
    <name type="common">Dwarf sweet flag</name>
    <dbReference type="NCBI Taxonomy" id="55184"/>
    <lineage>
        <taxon>Eukaryota</taxon>
        <taxon>Viridiplantae</taxon>
        <taxon>Streptophyta</taxon>
        <taxon>Embryophyta</taxon>
        <taxon>Tracheophyta</taxon>
        <taxon>Spermatophyta</taxon>
        <taxon>Magnoliopsida</taxon>
        <taxon>Liliopsida</taxon>
        <taxon>Acoraceae</taxon>
        <taxon>Acorus</taxon>
    </lineage>
</organism>
<name>A0AAV9B1A1_ACOGR</name>
<keyword evidence="3" id="KW-1185">Reference proteome</keyword>
<feature type="region of interest" description="Disordered" evidence="1">
    <location>
        <begin position="1"/>
        <end position="39"/>
    </location>
</feature>
<evidence type="ECO:0000313" key="3">
    <source>
        <dbReference type="Proteomes" id="UP001179952"/>
    </source>
</evidence>
<evidence type="ECO:0000313" key="2">
    <source>
        <dbReference type="EMBL" id="KAK1270092.1"/>
    </source>
</evidence>
<dbReference type="EMBL" id="JAUJYN010000005">
    <property type="protein sequence ID" value="KAK1270092.1"/>
    <property type="molecule type" value="Genomic_DNA"/>
</dbReference>
<feature type="compositionally biased region" description="Pro residues" evidence="1">
    <location>
        <begin position="23"/>
        <end position="34"/>
    </location>
</feature>
<sequence length="53" mass="6201">MFQPKIQSWIPDDFVNPGHRRSPPPLECPPQPKHPNPKRTLLLTKEHKNTFGF</sequence>
<protein>
    <submittedName>
        <fullName evidence="2">Uncharacterized protein</fullName>
    </submittedName>
</protein>
<proteinExistence type="predicted"/>
<gene>
    <name evidence="2" type="ORF">QJS04_geneDACA005834</name>
</gene>
<reference evidence="2" key="2">
    <citation type="submission" date="2023-06" db="EMBL/GenBank/DDBJ databases">
        <authorList>
            <person name="Ma L."/>
            <person name="Liu K.-W."/>
            <person name="Li Z."/>
            <person name="Hsiao Y.-Y."/>
            <person name="Qi Y."/>
            <person name="Fu T."/>
            <person name="Tang G."/>
            <person name="Zhang D."/>
            <person name="Sun W.-H."/>
            <person name="Liu D.-K."/>
            <person name="Li Y."/>
            <person name="Chen G.-Z."/>
            <person name="Liu X.-D."/>
            <person name="Liao X.-Y."/>
            <person name="Jiang Y.-T."/>
            <person name="Yu X."/>
            <person name="Hao Y."/>
            <person name="Huang J."/>
            <person name="Zhao X.-W."/>
            <person name="Ke S."/>
            <person name="Chen Y.-Y."/>
            <person name="Wu W.-L."/>
            <person name="Hsu J.-L."/>
            <person name="Lin Y.-F."/>
            <person name="Huang M.-D."/>
            <person name="Li C.-Y."/>
            <person name="Huang L."/>
            <person name="Wang Z.-W."/>
            <person name="Zhao X."/>
            <person name="Zhong W.-Y."/>
            <person name="Peng D.-H."/>
            <person name="Ahmad S."/>
            <person name="Lan S."/>
            <person name="Zhang J.-S."/>
            <person name="Tsai W.-C."/>
            <person name="Van De Peer Y."/>
            <person name="Liu Z.-J."/>
        </authorList>
    </citation>
    <scope>NUCLEOTIDE SEQUENCE</scope>
    <source>
        <strain evidence="2">SCP</strain>
        <tissue evidence="2">Leaves</tissue>
    </source>
</reference>